<keyword evidence="4 5" id="KW-0808">Transferase</keyword>
<name>A0A1G4XXF1_9ACTN</name>
<dbReference type="PANTHER" id="PTHR43179">
    <property type="entry name" value="RHAMNOSYLTRANSFERASE WBBL"/>
    <property type="match status" value="1"/>
</dbReference>
<dbReference type="STRING" id="1960309.SAMN03159343_1683"/>
<dbReference type="AlphaFoldDB" id="A0A1G4XXF1"/>
<gene>
    <name evidence="5" type="ORF">SAMN03159343_1683</name>
</gene>
<evidence type="ECO:0000256" key="4">
    <source>
        <dbReference type="ARBA" id="ARBA00022679"/>
    </source>
</evidence>
<dbReference type="OrthoDB" id="6653642at2"/>
<evidence type="ECO:0000313" key="6">
    <source>
        <dbReference type="Proteomes" id="UP000198981"/>
    </source>
</evidence>
<dbReference type="RefSeq" id="WP_092802123.1">
    <property type="nucleotide sequence ID" value="NZ_FMUH01000002.1"/>
</dbReference>
<reference evidence="6" key="1">
    <citation type="submission" date="2016-10" db="EMBL/GenBank/DDBJ databases">
        <authorList>
            <person name="Varghese N."/>
            <person name="Submissions S."/>
        </authorList>
    </citation>
    <scope>NUCLEOTIDE SEQUENCE [LARGE SCALE GENOMIC DNA]</scope>
    <source>
        <strain evidence="6">DSM 45722</strain>
    </source>
</reference>
<dbReference type="SUPFAM" id="SSF53448">
    <property type="entry name" value="Nucleotide-diphospho-sugar transferases"/>
    <property type="match status" value="1"/>
</dbReference>
<dbReference type="Gene3D" id="3.90.550.10">
    <property type="entry name" value="Spore Coat Polysaccharide Biosynthesis Protein SpsA, Chain A"/>
    <property type="match status" value="1"/>
</dbReference>
<comment type="similarity">
    <text evidence="2">Belongs to the glycosyltransferase 2 family.</text>
</comment>
<keyword evidence="6" id="KW-1185">Reference proteome</keyword>
<sequence length="263" mass="27566">MRTAVVTVVHGRHAHLARQLAGLAAQTRPADDHVVVAMGDAGVAAVVGDRARVVDLPAGPRLPLAGARNAGAAVAVAAGAQLLVFLDVDCIPGPTLVERYAAAAQDGVLDSGPVSYLPPADDYDLATLPTLADPHPARPAPPDGEVVPATDHRLFWSLSFSVTAPTWAALGGFCEEYAGYGGEDTDFAETAHAAGVPLRWVGGAAAFHQHHPVSRPPVEHLDDVLVNGAVFARRWGWWPMQGWLTAFEERGLVRRAGDGWVAA</sequence>
<evidence type="ECO:0000313" key="5">
    <source>
        <dbReference type="EMBL" id="SCX45849.1"/>
    </source>
</evidence>
<dbReference type="PANTHER" id="PTHR43179:SF12">
    <property type="entry name" value="GALACTOFURANOSYLTRANSFERASE GLFT2"/>
    <property type="match status" value="1"/>
</dbReference>
<protein>
    <submittedName>
        <fullName evidence="5">Glycosyltransferase, GT2 family</fullName>
    </submittedName>
</protein>
<dbReference type="EMBL" id="FMUH01000002">
    <property type="protein sequence ID" value="SCX45849.1"/>
    <property type="molecule type" value="Genomic_DNA"/>
</dbReference>
<proteinExistence type="inferred from homology"/>
<dbReference type="Proteomes" id="UP000198981">
    <property type="component" value="Unassembled WGS sequence"/>
</dbReference>
<keyword evidence="3" id="KW-0328">Glycosyltransferase</keyword>
<accession>A0A1G4XXF1</accession>
<dbReference type="GO" id="GO:0016757">
    <property type="term" value="F:glycosyltransferase activity"/>
    <property type="evidence" value="ECO:0007669"/>
    <property type="project" value="UniProtKB-KW"/>
</dbReference>
<dbReference type="InterPro" id="IPR029044">
    <property type="entry name" value="Nucleotide-diphossugar_trans"/>
</dbReference>
<comment type="pathway">
    <text evidence="1">Cell wall biogenesis; cell wall polysaccharide biosynthesis.</text>
</comment>
<evidence type="ECO:0000256" key="2">
    <source>
        <dbReference type="ARBA" id="ARBA00006739"/>
    </source>
</evidence>
<evidence type="ECO:0000256" key="3">
    <source>
        <dbReference type="ARBA" id="ARBA00022676"/>
    </source>
</evidence>
<evidence type="ECO:0000256" key="1">
    <source>
        <dbReference type="ARBA" id="ARBA00004776"/>
    </source>
</evidence>
<organism evidence="5 6">
    <name type="scientific">Klenkia marina</name>
    <dbReference type="NCBI Taxonomy" id="1960309"/>
    <lineage>
        <taxon>Bacteria</taxon>
        <taxon>Bacillati</taxon>
        <taxon>Actinomycetota</taxon>
        <taxon>Actinomycetes</taxon>
        <taxon>Geodermatophilales</taxon>
        <taxon>Geodermatophilaceae</taxon>
        <taxon>Klenkia</taxon>
    </lineage>
</organism>